<evidence type="ECO:0000256" key="3">
    <source>
        <dbReference type="ARBA" id="ARBA00022840"/>
    </source>
</evidence>
<keyword evidence="7" id="KW-1185">Reference proteome</keyword>
<keyword evidence="3" id="KW-0067">ATP-binding</keyword>
<reference evidence="7" key="1">
    <citation type="submission" date="2017-01" db="EMBL/GenBank/DDBJ databases">
        <authorList>
            <person name="Wang Y."/>
            <person name="White M."/>
            <person name="Kvist S."/>
            <person name="Moncalvo J.-M."/>
        </authorList>
    </citation>
    <scope>NUCLEOTIDE SEQUENCE [LARGE SCALE GENOMIC DNA]</scope>
    <source>
        <strain evidence="7">COL-18-3</strain>
    </source>
</reference>
<evidence type="ECO:0000256" key="2">
    <source>
        <dbReference type="ARBA" id="ARBA00022741"/>
    </source>
</evidence>
<dbReference type="InterPro" id="IPR037171">
    <property type="entry name" value="NagB/RpiA_transferase-like"/>
</dbReference>
<gene>
    <name evidence="6" type="ORF">AX774_g3263</name>
</gene>
<dbReference type="PANTHER" id="PTHR23407">
    <property type="entry name" value="ATPASE INHIBITOR/5-FORMYLTETRAHYDROFOLATE CYCLO-LIGASE"/>
    <property type="match status" value="1"/>
</dbReference>
<dbReference type="InterPro" id="IPR002698">
    <property type="entry name" value="FTHF_cligase"/>
</dbReference>
<evidence type="ECO:0000256" key="1">
    <source>
        <dbReference type="ARBA" id="ARBA00010638"/>
    </source>
</evidence>
<dbReference type="GO" id="GO:0035999">
    <property type="term" value="P:tetrahydrofolate interconversion"/>
    <property type="evidence" value="ECO:0007669"/>
    <property type="project" value="TreeGrafter"/>
</dbReference>
<dbReference type="Pfam" id="PF01812">
    <property type="entry name" value="5-FTHF_cyc-lig"/>
    <property type="match status" value="1"/>
</dbReference>
<evidence type="ECO:0000313" key="6">
    <source>
        <dbReference type="EMBL" id="OMH83231.1"/>
    </source>
</evidence>
<dbReference type="PANTHER" id="PTHR23407:SF1">
    <property type="entry name" value="5-FORMYLTETRAHYDROFOLATE CYCLO-LIGASE"/>
    <property type="match status" value="1"/>
</dbReference>
<dbReference type="InterPro" id="IPR024185">
    <property type="entry name" value="FTHF_cligase-like_sf"/>
</dbReference>
<dbReference type="Gene3D" id="3.40.50.10420">
    <property type="entry name" value="NagB/RpiA/CoA transferase-like"/>
    <property type="match status" value="1"/>
</dbReference>
<dbReference type="Proteomes" id="UP000188320">
    <property type="component" value="Unassembled WGS sequence"/>
</dbReference>
<evidence type="ECO:0000256" key="5">
    <source>
        <dbReference type="ARBA" id="ARBA00038966"/>
    </source>
</evidence>
<dbReference type="SUPFAM" id="SSF100950">
    <property type="entry name" value="NagB/RpiA/CoA transferase-like"/>
    <property type="match status" value="1"/>
</dbReference>
<name>A0A1R1PQL2_ZANCU</name>
<sequence>MSVKHTRIKRKLISVILIEKECFIPLIKNDDMDMVKLDSMSDYYSLPKNNWGIPEPGLSDNRATCFDNKNQAPDLVIVPGLAFDRGGNRLGRGKG</sequence>
<protein>
    <recommendedName>
        <fullName evidence="5">5-formyltetrahydrofolate cyclo-ligase</fullName>
        <ecNumber evidence="5">6.3.3.2</ecNumber>
    </recommendedName>
</protein>
<comment type="catalytic activity">
    <reaction evidence="4">
        <text>(6S)-5-formyl-5,6,7,8-tetrahydrofolate + ATP = (6R)-5,10-methenyltetrahydrofolate + ADP + phosphate</text>
        <dbReference type="Rhea" id="RHEA:10488"/>
        <dbReference type="ChEBI" id="CHEBI:30616"/>
        <dbReference type="ChEBI" id="CHEBI:43474"/>
        <dbReference type="ChEBI" id="CHEBI:57455"/>
        <dbReference type="ChEBI" id="CHEBI:57457"/>
        <dbReference type="ChEBI" id="CHEBI:456216"/>
        <dbReference type="EC" id="6.3.3.2"/>
    </reaction>
</comment>
<dbReference type="EC" id="6.3.3.2" evidence="5"/>
<dbReference type="GO" id="GO:0005524">
    <property type="term" value="F:ATP binding"/>
    <property type="evidence" value="ECO:0007669"/>
    <property type="project" value="UniProtKB-KW"/>
</dbReference>
<dbReference type="AlphaFoldDB" id="A0A1R1PQL2"/>
<dbReference type="EMBL" id="LSSK01000470">
    <property type="protein sequence ID" value="OMH83231.1"/>
    <property type="molecule type" value="Genomic_DNA"/>
</dbReference>
<dbReference type="GO" id="GO:0005739">
    <property type="term" value="C:mitochondrion"/>
    <property type="evidence" value="ECO:0007669"/>
    <property type="project" value="TreeGrafter"/>
</dbReference>
<organism evidence="6 7">
    <name type="scientific">Zancudomyces culisetae</name>
    <name type="common">Gut fungus</name>
    <name type="synonym">Smittium culisetae</name>
    <dbReference type="NCBI Taxonomy" id="1213189"/>
    <lineage>
        <taxon>Eukaryota</taxon>
        <taxon>Fungi</taxon>
        <taxon>Fungi incertae sedis</taxon>
        <taxon>Zoopagomycota</taxon>
        <taxon>Kickxellomycotina</taxon>
        <taxon>Harpellomycetes</taxon>
        <taxon>Harpellales</taxon>
        <taxon>Legeriomycetaceae</taxon>
        <taxon>Zancudomyces</taxon>
    </lineage>
</organism>
<evidence type="ECO:0000313" key="7">
    <source>
        <dbReference type="Proteomes" id="UP000188320"/>
    </source>
</evidence>
<keyword evidence="6" id="KW-0436">Ligase</keyword>
<comment type="similarity">
    <text evidence="1">Belongs to the 5-formyltetrahydrofolate cyclo-ligase family.</text>
</comment>
<comment type="caution">
    <text evidence="6">The sequence shown here is derived from an EMBL/GenBank/DDBJ whole genome shotgun (WGS) entry which is preliminary data.</text>
</comment>
<accession>A0A1R1PQL2</accession>
<proteinExistence type="inferred from homology"/>
<dbReference type="GO" id="GO:0009396">
    <property type="term" value="P:folic acid-containing compound biosynthetic process"/>
    <property type="evidence" value="ECO:0007669"/>
    <property type="project" value="TreeGrafter"/>
</dbReference>
<dbReference type="OrthoDB" id="2015992at2759"/>
<evidence type="ECO:0000256" key="4">
    <source>
        <dbReference type="ARBA" id="ARBA00036539"/>
    </source>
</evidence>
<keyword evidence="2" id="KW-0547">Nucleotide-binding</keyword>
<dbReference type="GO" id="GO:0030272">
    <property type="term" value="F:5-formyltetrahydrofolate cyclo-ligase activity"/>
    <property type="evidence" value="ECO:0007669"/>
    <property type="project" value="UniProtKB-EC"/>
</dbReference>